<keyword evidence="2" id="KW-1185">Reference proteome</keyword>
<proteinExistence type="predicted"/>
<dbReference type="Gene3D" id="3.20.90.10">
    <property type="entry name" value="Tubby Protein, Chain A"/>
    <property type="match status" value="1"/>
</dbReference>
<gene>
    <name evidence="1" type="ORF">MFLAVUS_005439</name>
</gene>
<name>A0ABP9YYP3_9FUNG</name>
<evidence type="ECO:0000313" key="1">
    <source>
        <dbReference type="EMBL" id="GAA5811992.1"/>
    </source>
</evidence>
<evidence type="ECO:0000313" key="2">
    <source>
        <dbReference type="Proteomes" id="UP001473302"/>
    </source>
</evidence>
<protein>
    <submittedName>
        <fullName evidence="1">Uncharacterized protein</fullName>
    </submittedName>
</protein>
<sequence>MNDRRIEGTSYYTTTNIYRERRTVPEGYVELGNFRQDPKILGFKGPRKMTILIRALTRDGKRSDYRPVKEFEILLSKYCDGGACDLL</sequence>
<reference evidence="1 2" key="1">
    <citation type="submission" date="2024-04" db="EMBL/GenBank/DDBJ databases">
        <title>genome sequences of Mucor flavus KT1a and Helicostylum pulchrum KT1b strains isolated from the surface of a dry-aged beef.</title>
        <authorList>
            <person name="Toyotome T."/>
            <person name="Hosono M."/>
            <person name="Torimaru M."/>
            <person name="Fukuda K."/>
            <person name="Mikami N."/>
        </authorList>
    </citation>
    <scope>NUCLEOTIDE SEQUENCE [LARGE SCALE GENOMIC DNA]</scope>
    <source>
        <strain evidence="1 2">KT1a</strain>
    </source>
</reference>
<dbReference type="EMBL" id="BAABUK010000011">
    <property type="protein sequence ID" value="GAA5811992.1"/>
    <property type="molecule type" value="Genomic_DNA"/>
</dbReference>
<organism evidence="1 2">
    <name type="scientific">Mucor flavus</name>
    <dbReference type="NCBI Taxonomy" id="439312"/>
    <lineage>
        <taxon>Eukaryota</taxon>
        <taxon>Fungi</taxon>
        <taxon>Fungi incertae sedis</taxon>
        <taxon>Mucoromycota</taxon>
        <taxon>Mucoromycotina</taxon>
        <taxon>Mucoromycetes</taxon>
        <taxon>Mucorales</taxon>
        <taxon>Mucorineae</taxon>
        <taxon>Mucoraceae</taxon>
        <taxon>Mucor</taxon>
    </lineage>
</organism>
<dbReference type="InterPro" id="IPR025659">
    <property type="entry name" value="Tubby-like_C"/>
</dbReference>
<dbReference type="SUPFAM" id="SSF54518">
    <property type="entry name" value="Tubby C-terminal domain-like"/>
    <property type="match status" value="1"/>
</dbReference>
<dbReference type="Proteomes" id="UP001473302">
    <property type="component" value="Unassembled WGS sequence"/>
</dbReference>
<accession>A0ABP9YYP3</accession>
<comment type="caution">
    <text evidence="1">The sequence shown here is derived from an EMBL/GenBank/DDBJ whole genome shotgun (WGS) entry which is preliminary data.</text>
</comment>